<proteinExistence type="predicted"/>
<dbReference type="AlphaFoldDB" id="A0A4R2E1J0"/>
<dbReference type="Proteomes" id="UP000294830">
    <property type="component" value="Unassembled WGS sequence"/>
</dbReference>
<evidence type="ECO:0000256" key="1">
    <source>
        <dbReference type="SAM" id="Phobius"/>
    </source>
</evidence>
<organism evidence="2 3">
    <name type="scientific">Acetobacteroides hydrogenigenes</name>
    <dbReference type="NCBI Taxonomy" id="979970"/>
    <lineage>
        <taxon>Bacteria</taxon>
        <taxon>Pseudomonadati</taxon>
        <taxon>Bacteroidota</taxon>
        <taxon>Bacteroidia</taxon>
        <taxon>Bacteroidales</taxon>
        <taxon>Rikenellaceae</taxon>
        <taxon>Acetobacteroides</taxon>
    </lineage>
</organism>
<keyword evidence="1" id="KW-1133">Transmembrane helix</keyword>
<sequence length="53" mass="6524">MKKFLIVFGVIIAMVFVYFYIELITFGMGRYQNYNLIKHANNHYYLFIIIYIY</sequence>
<evidence type="ECO:0000313" key="3">
    <source>
        <dbReference type="Proteomes" id="UP000294830"/>
    </source>
</evidence>
<evidence type="ECO:0000313" key="2">
    <source>
        <dbReference type="EMBL" id="TCN61668.1"/>
    </source>
</evidence>
<dbReference type="EMBL" id="SLWB01000024">
    <property type="protein sequence ID" value="TCN61668.1"/>
    <property type="molecule type" value="Genomic_DNA"/>
</dbReference>
<protein>
    <submittedName>
        <fullName evidence="2">Uncharacterized protein</fullName>
    </submittedName>
</protein>
<feature type="transmembrane region" description="Helical" evidence="1">
    <location>
        <begin position="6"/>
        <end position="28"/>
    </location>
</feature>
<keyword evidence="1" id="KW-0812">Transmembrane</keyword>
<keyword evidence="3" id="KW-1185">Reference proteome</keyword>
<accession>A0A4R2E1J0</accession>
<comment type="caution">
    <text evidence="2">The sequence shown here is derived from an EMBL/GenBank/DDBJ whole genome shotgun (WGS) entry which is preliminary data.</text>
</comment>
<keyword evidence="1" id="KW-0472">Membrane</keyword>
<gene>
    <name evidence="2" type="ORF">CLV25_12426</name>
</gene>
<reference evidence="2 3" key="1">
    <citation type="submission" date="2019-03" db="EMBL/GenBank/DDBJ databases">
        <title>Genomic Encyclopedia of Archaeal and Bacterial Type Strains, Phase II (KMG-II): from individual species to whole genera.</title>
        <authorList>
            <person name="Goeker M."/>
        </authorList>
    </citation>
    <scope>NUCLEOTIDE SEQUENCE [LARGE SCALE GENOMIC DNA]</scope>
    <source>
        <strain evidence="2 3">RL-C</strain>
    </source>
</reference>
<name>A0A4R2E1J0_9BACT</name>